<evidence type="ECO:0000256" key="1">
    <source>
        <dbReference type="SAM" id="Phobius"/>
    </source>
</evidence>
<name>A0A839V4C8_9PROT</name>
<proteinExistence type="predicted"/>
<feature type="transmembrane region" description="Helical" evidence="1">
    <location>
        <begin position="169"/>
        <end position="190"/>
    </location>
</feature>
<dbReference type="RefSeq" id="WP_183275254.1">
    <property type="nucleotide sequence ID" value="NZ_JACHXV010000007.1"/>
</dbReference>
<comment type="caution">
    <text evidence="2">The sequence shown here is derived from an EMBL/GenBank/DDBJ whole genome shotgun (WGS) entry which is preliminary data.</text>
</comment>
<organism evidence="2 3">
    <name type="scientific">Endobacter medicaginis</name>
    <dbReference type="NCBI Taxonomy" id="1181271"/>
    <lineage>
        <taxon>Bacteria</taxon>
        <taxon>Pseudomonadati</taxon>
        <taxon>Pseudomonadota</taxon>
        <taxon>Alphaproteobacteria</taxon>
        <taxon>Acetobacterales</taxon>
        <taxon>Acetobacteraceae</taxon>
        <taxon>Endobacter</taxon>
    </lineage>
</organism>
<reference evidence="2 3" key="1">
    <citation type="submission" date="2020-08" db="EMBL/GenBank/DDBJ databases">
        <title>Genomic Encyclopedia of Type Strains, Phase III (KMG-III): the genomes of soil and plant-associated and newly described type strains.</title>
        <authorList>
            <person name="Whitman W."/>
        </authorList>
    </citation>
    <scope>NUCLEOTIDE SEQUENCE [LARGE SCALE GENOMIC DNA]</scope>
    <source>
        <strain evidence="2 3">CECT 8088</strain>
    </source>
</reference>
<protein>
    <submittedName>
        <fullName evidence="2">Uncharacterized protein</fullName>
    </submittedName>
</protein>
<keyword evidence="1" id="KW-0472">Membrane</keyword>
<gene>
    <name evidence="2" type="ORF">FHR90_002243</name>
</gene>
<evidence type="ECO:0000313" key="3">
    <source>
        <dbReference type="Proteomes" id="UP000557688"/>
    </source>
</evidence>
<evidence type="ECO:0000313" key="2">
    <source>
        <dbReference type="EMBL" id="MBB3174402.1"/>
    </source>
</evidence>
<dbReference type="EMBL" id="JACHXV010000007">
    <property type="protein sequence ID" value="MBB3174402.1"/>
    <property type="molecule type" value="Genomic_DNA"/>
</dbReference>
<keyword evidence="1" id="KW-0812">Transmembrane</keyword>
<feature type="transmembrane region" description="Helical" evidence="1">
    <location>
        <begin position="142"/>
        <end position="162"/>
    </location>
</feature>
<feature type="transmembrane region" description="Helical" evidence="1">
    <location>
        <begin position="90"/>
        <end position="111"/>
    </location>
</feature>
<dbReference type="Proteomes" id="UP000557688">
    <property type="component" value="Unassembled WGS sequence"/>
</dbReference>
<accession>A0A839V4C8</accession>
<feature type="transmembrane region" description="Helical" evidence="1">
    <location>
        <begin position="63"/>
        <end position="84"/>
    </location>
</feature>
<feature type="transmembrane region" description="Helical" evidence="1">
    <location>
        <begin position="118"/>
        <end position="136"/>
    </location>
</feature>
<keyword evidence="1" id="KW-1133">Transmembrane helix</keyword>
<feature type="transmembrane region" description="Helical" evidence="1">
    <location>
        <begin position="196"/>
        <end position="215"/>
    </location>
</feature>
<feature type="transmembrane region" description="Helical" evidence="1">
    <location>
        <begin position="20"/>
        <end position="42"/>
    </location>
</feature>
<dbReference type="AlphaFoldDB" id="A0A839V4C8"/>
<sequence>MPPVPPHEPSAPGRAWPNRVVGPDPAFCGLAAVALAATAWLAPRHFAGEVAWLLPAWSVYRPLRIAGRGVHGWLLAALALWAGLSPVGAGTGSAAIATVAAVGGLVWMVVAGGGLASAAALVVAGGLACLSIAGLVPGTAGPAWPCVLALVTGAASLGLGVARGERRRAALGGLGLLLAAPGALALARGLPAPAPLPALAALAGLLALIAGDDLVPPATLRRMPR</sequence>
<keyword evidence="3" id="KW-1185">Reference proteome</keyword>